<protein>
    <submittedName>
        <fullName evidence="5">TP901 family phage tail tape measure protein</fullName>
    </submittedName>
</protein>
<evidence type="ECO:0000313" key="6">
    <source>
        <dbReference type="Proteomes" id="UP000322499"/>
    </source>
</evidence>
<keyword evidence="1" id="KW-1188">Viral release from host cell</keyword>
<evidence type="ECO:0000256" key="1">
    <source>
        <dbReference type="ARBA" id="ARBA00022612"/>
    </source>
</evidence>
<name>A0A5S5CR07_9ACTN</name>
<feature type="transmembrane region" description="Helical" evidence="3">
    <location>
        <begin position="414"/>
        <end position="435"/>
    </location>
</feature>
<keyword evidence="3" id="KW-0472">Membrane</keyword>
<keyword evidence="3" id="KW-1133">Transmembrane helix</keyword>
<dbReference type="EMBL" id="VNHW01000020">
    <property type="protein sequence ID" value="TYP82076.1"/>
    <property type="molecule type" value="Genomic_DNA"/>
</dbReference>
<dbReference type="InterPro" id="IPR010090">
    <property type="entry name" value="Phage_tape_meas"/>
</dbReference>
<accession>A0A5S5CR07</accession>
<sequence length="1217" mass="127193">MADRSVLVRLQANIADFRQQMQQAERSVKGVGDESERTSRQATTSLGRMAESAQKNRGAWDDAGTALAGFGVVTVAALGATVKAAVDWESAWAGVTKTVSGTPRQLGEIEQGLRGLARTLPATHGEIAAVAEAAGQLGVKTDSIVAFTRTMVDLGETTNLSADEAATSLAQLMNVMQTAPDDVGRLGAALVALGNAGASTEADIVNMASYLTGSAKLIGASESDVLALANAMTSMGINAERGGGVMTRVMQDVYAAVQTGGDKLEGFADVAGMSAGEFAAAFEADPIRAIDAFVQGLNGVEKSGGNVVATLNDLGYKGTQDTAVLLQMKGAGDLLTESLDLGSRAWEQNSALVEEAAKRYDTTAGQLAIAKNNVHDAAIEIGEVFLPVLADLAGGLADIAGWFADLPEPVQATLGGLAGIAGVAALAGGAFLLLFPRAIETYKAFQTLRDVSPGTASALGKVGKAAGIAGGFIAAASAVDALMQSMGPAPATMEETTAALLGMGTSLGSIDEQFRGLSAAGYEIESFADAADRLINPGFMDQLNNVASSPLFWTETWDEGSAGRTRLIKQLGQIGDSLALMVENGNVELAAETFGALGDVWEEQGGDLEDLRNLMPAYTEALTGVKNEQTVAAQSAQQQAESTALLAQNLEASYGSLEGYAAALGLSEDATEELRAKTEELGASLAAFINPLGVYTGLLDEKKAAEEAAAIKAAEEAGKGADAWRDFVVDTGFSFEEYMQRLRDQVTAQENWQLNMLVLAGRVSQGTLDELARMGPEGAPLVADLVNRSDAELDEFDVIMAARAKEATDAWGAQFTMAAPVLAELSRKMGADVAAGVAAELQAGTTTIAQVVDRYGLTIVGGINPILGALGKPQISHMATGRGYQAYADGGVEDHTAQIAPAGAMRLWAEPETGGEAYIPLSPAKRTRSVDIWRQVGDRLGVQFQEFADGGFRDETDVPRPRSTAPFRMPLSTAADAAMQTEYDAAVAWLRENGSGRLGTGAVGGSWRDLWAMTQAAFPQAKLNSSVRNTNDAHGRGKAIDVGLQGVPGGAGNAYMARMNRWWYDNHGANLYELIYDGLGDDRPDIKRGQDHKYSPATEADHEDHVHIASYLRGAIVDFLKPGSLFNPHVRDSGGPLLPGFTFNGTGGTETVVPNSRLVDAGLSATATAPIDYDRLGAVVARHAQSLTVVTRDNPTSVIRAVQAHNQQQAALAPAWT</sequence>
<evidence type="ECO:0000259" key="4">
    <source>
        <dbReference type="Pfam" id="PF10145"/>
    </source>
</evidence>
<dbReference type="RefSeq" id="WP_166535114.1">
    <property type="nucleotide sequence ID" value="NZ_VNHW01000020.1"/>
</dbReference>
<organism evidence="5 6">
    <name type="scientific">Blastococcus xanthinilyticus</name>
    <dbReference type="NCBI Taxonomy" id="1564164"/>
    <lineage>
        <taxon>Bacteria</taxon>
        <taxon>Bacillati</taxon>
        <taxon>Actinomycetota</taxon>
        <taxon>Actinomycetes</taxon>
        <taxon>Geodermatophilales</taxon>
        <taxon>Geodermatophilaceae</taxon>
        <taxon>Blastococcus</taxon>
    </lineage>
</organism>
<dbReference type="PANTHER" id="PTHR37813:SF1">
    <property type="entry name" value="FELS-2 PROPHAGE PROTEIN"/>
    <property type="match status" value="1"/>
</dbReference>
<feature type="region of interest" description="Disordered" evidence="2">
    <location>
        <begin position="25"/>
        <end position="54"/>
    </location>
</feature>
<dbReference type="Pfam" id="PF10145">
    <property type="entry name" value="PhageMin_Tail"/>
    <property type="match status" value="1"/>
</dbReference>
<dbReference type="PANTHER" id="PTHR37813">
    <property type="entry name" value="FELS-2 PROPHAGE PROTEIN"/>
    <property type="match status" value="1"/>
</dbReference>
<feature type="domain" description="Phage tail tape measure protein" evidence="4">
    <location>
        <begin position="114"/>
        <end position="301"/>
    </location>
</feature>
<evidence type="ECO:0000256" key="3">
    <source>
        <dbReference type="SAM" id="Phobius"/>
    </source>
</evidence>
<proteinExistence type="predicted"/>
<evidence type="ECO:0000256" key="2">
    <source>
        <dbReference type="SAM" id="MobiDB-lite"/>
    </source>
</evidence>
<feature type="compositionally biased region" description="Basic and acidic residues" evidence="2">
    <location>
        <begin position="26"/>
        <end position="39"/>
    </location>
</feature>
<dbReference type="AlphaFoldDB" id="A0A5S5CR07"/>
<comment type="caution">
    <text evidence="5">The sequence shown here is derived from an EMBL/GenBank/DDBJ whole genome shotgun (WGS) entry which is preliminary data.</text>
</comment>
<dbReference type="Proteomes" id="UP000322499">
    <property type="component" value="Unassembled WGS sequence"/>
</dbReference>
<keyword evidence="3" id="KW-0812">Transmembrane</keyword>
<gene>
    <name evidence="5" type="ORF">BD833_12060</name>
</gene>
<dbReference type="NCBIfam" id="TIGR01760">
    <property type="entry name" value="tape_meas_TP901"/>
    <property type="match status" value="1"/>
</dbReference>
<reference evidence="5 6" key="1">
    <citation type="submission" date="2019-07" db="EMBL/GenBank/DDBJ databases">
        <title>Genomic Encyclopedia of Archaeal and Bacterial Type Strains, Phase II (KMG-II): from individual species to whole genera.</title>
        <authorList>
            <person name="Goeker M."/>
        </authorList>
    </citation>
    <scope>NUCLEOTIDE SEQUENCE [LARGE SCALE GENOMIC DNA]</scope>
    <source>
        <strain evidence="5 6">DSM 46842</strain>
    </source>
</reference>
<keyword evidence="6" id="KW-1185">Reference proteome</keyword>
<evidence type="ECO:0000313" key="5">
    <source>
        <dbReference type="EMBL" id="TYP82076.1"/>
    </source>
</evidence>